<evidence type="ECO:0000256" key="9">
    <source>
        <dbReference type="ARBA" id="ARBA00034808"/>
    </source>
</evidence>
<evidence type="ECO:0000313" key="13">
    <source>
        <dbReference type="EMBL" id="HGQ77771.1"/>
    </source>
</evidence>
<evidence type="ECO:0000256" key="11">
    <source>
        <dbReference type="PROSITE-ProRule" id="PRU00560"/>
    </source>
</evidence>
<dbReference type="PANTHER" id="PTHR11070:SF2">
    <property type="entry name" value="ATP-DEPENDENT DNA HELICASE SRS2"/>
    <property type="match status" value="1"/>
</dbReference>
<proteinExistence type="inferred from homology"/>
<name>A0A7V4FHB7_FERPE</name>
<comment type="similarity">
    <text evidence="1">Belongs to the helicase family. UvrD subfamily.</text>
</comment>
<evidence type="ECO:0000256" key="1">
    <source>
        <dbReference type="ARBA" id="ARBA00009922"/>
    </source>
</evidence>
<dbReference type="EMBL" id="DTBH01000157">
    <property type="protein sequence ID" value="HGQ77771.1"/>
    <property type="molecule type" value="Genomic_DNA"/>
</dbReference>
<evidence type="ECO:0000259" key="12">
    <source>
        <dbReference type="PROSITE" id="PS51198"/>
    </source>
</evidence>
<evidence type="ECO:0000256" key="5">
    <source>
        <dbReference type="ARBA" id="ARBA00022840"/>
    </source>
</evidence>
<dbReference type="GO" id="GO:0003677">
    <property type="term" value="F:DNA binding"/>
    <property type="evidence" value="ECO:0007669"/>
    <property type="project" value="UniProtKB-KW"/>
</dbReference>
<gene>
    <name evidence="13" type="ORF">ENU12_07740</name>
</gene>
<evidence type="ECO:0000256" key="4">
    <source>
        <dbReference type="ARBA" id="ARBA00022806"/>
    </source>
</evidence>
<evidence type="ECO:0000256" key="7">
    <source>
        <dbReference type="ARBA" id="ARBA00023235"/>
    </source>
</evidence>
<feature type="binding site" evidence="11">
    <location>
        <begin position="26"/>
        <end position="33"/>
    </location>
    <ligand>
        <name>ATP</name>
        <dbReference type="ChEBI" id="CHEBI:30616"/>
    </ligand>
</feature>
<dbReference type="InterPro" id="IPR013986">
    <property type="entry name" value="DExx_box_DNA_helicase_dom_sf"/>
</dbReference>
<keyword evidence="5 11" id="KW-0067">ATP-binding</keyword>
<dbReference type="Pfam" id="PF13361">
    <property type="entry name" value="UvrD_C"/>
    <property type="match status" value="2"/>
</dbReference>
<dbReference type="AlphaFoldDB" id="A0A7V4FHB7"/>
<keyword evidence="2 11" id="KW-0547">Nucleotide-binding</keyword>
<dbReference type="GO" id="GO:0016787">
    <property type="term" value="F:hydrolase activity"/>
    <property type="evidence" value="ECO:0007669"/>
    <property type="project" value="UniProtKB-UniRule"/>
</dbReference>
<comment type="caution">
    <text evidence="13">The sequence shown here is derived from an EMBL/GenBank/DDBJ whole genome shotgun (WGS) entry which is preliminary data.</text>
</comment>
<dbReference type="InterPro" id="IPR014017">
    <property type="entry name" value="DNA_helicase_UvrD-like_C"/>
</dbReference>
<keyword evidence="3 11" id="KW-0378">Hydrolase</keyword>
<dbReference type="SUPFAM" id="SSF52540">
    <property type="entry name" value="P-loop containing nucleoside triphosphate hydrolases"/>
    <property type="match status" value="1"/>
</dbReference>
<organism evidence="13">
    <name type="scientific">Fervidobacterium pennivorans</name>
    <dbReference type="NCBI Taxonomy" id="93466"/>
    <lineage>
        <taxon>Bacteria</taxon>
        <taxon>Thermotogati</taxon>
        <taxon>Thermotogota</taxon>
        <taxon>Thermotogae</taxon>
        <taxon>Thermotogales</taxon>
        <taxon>Fervidobacteriaceae</taxon>
        <taxon>Fervidobacterium</taxon>
    </lineage>
</organism>
<dbReference type="PANTHER" id="PTHR11070">
    <property type="entry name" value="UVRD / RECB / PCRA DNA HELICASE FAMILY MEMBER"/>
    <property type="match status" value="1"/>
</dbReference>
<evidence type="ECO:0000256" key="3">
    <source>
        <dbReference type="ARBA" id="ARBA00022801"/>
    </source>
</evidence>
<keyword evidence="4 11" id="KW-0347">Helicase</keyword>
<dbReference type="CDD" id="cd18807">
    <property type="entry name" value="SF1_C_UvrD"/>
    <property type="match status" value="1"/>
</dbReference>
<evidence type="ECO:0000256" key="6">
    <source>
        <dbReference type="ARBA" id="ARBA00023125"/>
    </source>
</evidence>
<keyword evidence="6" id="KW-0238">DNA-binding</keyword>
<evidence type="ECO:0000256" key="10">
    <source>
        <dbReference type="ARBA" id="ARBA00048988"/>
    </source>
</evidence>
<dbReference type="InterPro" id="IPR014016">
    <property type="entry name" value="UvrD-like_ATP-bd"/>
</dbReference>
<dbReference type="CDD" id="cd17932">
    <property type="entry name" value="DEXQc_UvrD"/>
    <property type="match status" value="1"/>
</dbReference>
<dbReference type="GO" id="GO:0043138">
    <property type="term" value="F:3'-5' DNA helicase activity"/>
    <property type="evidence" value="ECO:0007669"/>
    <property type="project" value="UniProtKB-EC"/>
</dbReference>
<dbReference type="GO" id="GO:0005829">
    <property type="term" value="C:cytosol"/>
    <property type="evidence" value="ECO:0007669"/>
    <property type="project" value="TreeGrafter"/>
</dbReference>
<dbReference type="Gene3D" id="3.40.50.300">
    <property type="entry name" value="P-loop containing nucleotide triphosphate hydrolases"/>
    <property type="match status" value="2"/>
</dbReference>
<dbReference type="GO" id="GO:0000725">
    <property type="term" value="P:recombinational repair"/>
    <property type="evidence" value="ECO:0007669"/>
    <property type="project" value="TreeGrafter"/>
</dbReference>
<dbReference type="Pfam" id="PF00580">
    <property type="entry name" value="UvrD-helicase"/>
    <property type="match status" value="1"/>
</dbReference>
<dbReference type="GO" id="GO:0005524">
    <property type="term" value="F:ATP binding"/>
    <property type="evidence" value="ECO:0007669"/>
    <property type="project" value="UniProtKB-UniRule"/>
</dbReference>
<dbReference type="Gene3D" id="1.10.10.160">
    <property type="match status" value="1"/>
</dbReference>
<reference evidence="13" key="1">
    <citation type="journal article" date="2020" name="mSystems">
        <title>Genome- and Community-Level Interaction Insights into Carbon Utilization and Element Cycling Functions of Hydrothermarchaeota in Hydrothermal Sediment.</title>
        <authorList>
            <person name="Zhou Z."/>
            <person name="Liu Y."/>
            <person name="Xu W."/>
            <person name="Pan J."/>
            <person name="Luo Z.H."/>
            <person name="Li M."/>
        </authorList>
    </citation>
    <scope>NUCLEOTIDE SEQUENCE [LARGE SCALE GENOMIC DNA]</scope>
    <source>
        <strain evidence="13">SpSt-640</strain>
    </source>
</reference>
<sequence>MIDYSLLNDSQRAAVFDDSPKTVVIAGPGTGKTKTLAYKFAYLLESGYSNDEVMLVTFTNAAADEMSERIEKLIHVRPLYAGTFHSIFLRLIREYQDLLVDCSVLPQGFENFNVLDEDNQKIVFQSLVTKYGLNDSVTTLLMTLYSYLTNTMSAISLDAARRYFRLNADKIAAVYNDIINDYTKFKLSNKFFDFEDILVYMHSAVTKCSAFINKLTTRFRYILVDEFQDCSKLQLMIINTLFDKANGRLKIFAVGDDAQSIYGFRGADASLIQEFASDARKIVFNCNYRSGRVLAGSLGSFVPSSASYRMHLPMNKSINSDSVRLVTVNSERSEIMVIHNILKGLMSKGLQPKDIVILARTNAKLEQLFNGLSGYNNDLMLIKTEEDFLNSLQMNKTKLMTIHRSKGLEWPAVIVAGIQDNVFPRLEGSSIEEERRLLYVAVTRAQQYCYLVAYTPIPGAFVDKLLQPAVIKGLDRMF</sequence>
<dbReference type="InterPro" id="IPR027417">
    <property type="entry name" value="P-loop_NTPase"/>
</dbReference>
<dbReference type="GO" id="GO:0033202">
    <property type="term" value="C:DNA helicase complex"/>
    <property type="evidence" value="ECO:0007669"/>
    <property type="project" value="TreeGrafter"/>
</dbReference>
<keyword evidence="7" id="KW-0413">Isomerase</keyword>
<dbReference type="PROSITE" id="PS51198">
    <property type="entry name" value="UVRD_HELICASE_ATP_BIND"/>
    <property type="match status" value="1"/>
</dbReference>
<comment type="catalytic activity">
    <reaction evidence="10">
        <text>ATP + H2O = ADP + phosphate + H(+)</text>
        <dbReference type="Rhea" id="RHEA:13065"/>
        <dbReference type="ChEBI" id="CHEBI:15377"/>
        <dbReference type="ChEBI" id="CHEBI:15378"/>
        <dbReference type="ChEBI" id="CHEBI:30616"/>
        <dbReference type="ChEBI" id="CHEBI:43474"/>
        <dbReference type="ChEBI" id="CHEBI:456216"/>
        <dbReference type="EC" id="5.6.2.4"/>
    </reaction>
</comment>
<evidence type="ECO:0000256" key="8">
    <source>
        <dbReference type="ARBA" id="ARBA00034617"/>
    </source>
</evidence>
<dbReference type="InterPro" id="IPR000212">
    <property type="entry name" value="DNA_helicase_UvrD/REP"/>
</dbReference>
<comment type="catalytic activity">
    <reaction evidence="8">
        <text>Couples ATP hydrolysis with the unwinding of duplex DNA by translocating in the 3'-5' direction.</text>
        <dbReference type="EC" id="5.6.2.4"/>
    </reaction>
</comment>
<accession>A0A7V4FHB7</accession>
<evidence type="ECO:0000256" key="2">
    <source>
        <dbReference type="ARBA" id="ARBA00022741"/>
    </source>
</evidence>
<feature type="domain" description="UvrD-like helicase ATP-binding" evidence="12">
    <location>
        <begin position="5"/>
        <end position="291"/>
    </location>
</feature>
<protein>
    <recommendedName>
        <fullName evidence="9">DNA 3'-5' helicase</fullName>
        <ecNumber evidence="9">5.6.2.4</ecNumber>
    </recommendedName>
</protein>
<dbReference type="EC" id="5.6.2.4" evidence="9"/>